<evidence type="ECO:0000256" key="7">
    <source>
        <dbReference type="PROSITE-ProRule" id="PRU01360"/>
    </source>
</evidence>
<evidence type="ECO:0000256" key="6">
    <source>
        <dbReference type="ARBA" id="ARBA00023237"/>
    </source>
</evidence>
<dbReference type="EMBL" id="FNCH01000007">
    <property type="protein sequence ID" value="SDG50379.1"/>
    <property type="molecule type" value="Genomic_DNA"/>
</dbReference>
<dbReference type="InterPro" id="IPR012910">
    <property type="entry name" value="Plug_dom"/>
</dbReference>
<comment type="similarity">
    <text evidence="7">Belongs to the TonB-dependent receptor family.</text>
</comment>
<dbReference type="InterPro" id="IPR023996">
    <property type="entry name" value="TonB-dep_OMP_SusC/RagA"/>
</dbReference>
<dbReference type="Gene3D" id="2.40.170.20">
    <property type="entry name" value="TonB-dependent receptor, beta-barrel domain"/>
    <property type="match status" value="1"/>
</dbReference>
<dbReference type="NCBIfam" id="TIGR04056">
    <property type="entry name" value="OMP_RagA_SusC"/>
    <property type="match status" value="1"/>
</dbReference>
<dbReference type="SUPFAM" id="SSF56935">
    <property type="entry name" value="Porins"/>
    <property type="match status" value="1"/>
</dbReference>
<evidence type="ECO:0000313" key="10">
    <source>
        <dbReference type="Proteomes" id="UP000199643"/>
    </source>
</evidence>
<evidence type="ECO:0000256" key="3">
    <source>
        <dbReference type="ARBA" id="ARBA00022452"/>
    </source>
</evidence>
<keyword evidence="4 7" id="KW-0812">Transmembrane</keyword>
<reference evidence="10" key="1">
    <citation type="submission" date="2016-10" db="EMBL/GenBank/DDBJ databases">
        <authorList>
            <person name="Varghese N."/>
            <person name="Submissions S."/>
        </authorList>
    </citation>
    <scope>NUCLEOTIDE SEQUENCE [LARGE SCALE GENOMIC DNA]</scope>
    <source>
        <strain evidence="10">DSM 17933</strain>
    </source>
</reference>
<name>A0A1G7UTC9_9SPHI</name>
<dbReference type="SUPFAM" id="SSF49464">
    <property type="entry name" value="Carboxypeptidase regulatory domain-like"/>
    <property type="match status" value="1"/>
</dbReference>
<organism evidence="9 10">
    <name type="scientific">Pedobacter terrae</name>
    <dbReference type="NCBI Taxonomy" id="405671"/>
    <lineage>
        <taxon>Bacteria</taxon>
        <taxon>Pseudomonadati</taxon>
        <taxon>Bacteroidota</taxon>
        <taxon>Sphingobacteriia</taxon>
        <taxon>Sphingobacteriales</taxon>
        <taxon>Sphingobacteriaceae</taxon>
        <taxon>Pedobacter</taxon>
    </lineage>
</organism>
<keyword evidence="3 7" id="KW-1134">Transmembrane beta strand</keyword>
<dbReference type="InterPro" id="IPR023997">
    <property type="entry name" value="TonB-dep_OMP_SusC/RagA_CS"/>
</dbReference>
<comment type="subcellular location">
    <subcellularLocation>
        <location evidence="1 7">Cell outer membrane</location>
        <topology evidence="1 7">Multi-pass membrane protein</topology>
    </subcellularLocation>
</comment>
<evidence type="ECO:0000256" key="2">
    <source>
        <dbReference type="ARBA" id="ARBA00022448"/>
    </source>
</evidence>
<keyword evidence="10" id="KW-1185">Reference proteome</keyword>
<evidence type="ECO:0000313" key="9">
    <source>
        <dbReference type="EMBL" id="SDG50379.1"/>
    </source>
</evidence>
<dbReference type="InterPro" id="IPR037066">
    <property type="entry name" value="Plug_dom_sf"/>
</dbReference>
<gene>
    <name evidence="9" type="ORF">SAMN05421827_10797</name>
</gene>
<protein>
    <submittedName>
        <fullName evidence="9">TonB-linked outer membrane protein, SusC/RagA family</fullName>
    </submittedName>
</protein>
<dbReference type="RefSeq" id="WP_090499608.1">
    <property type="nucleotide sequence ID" value="NZ_FNCH01000007.1"/>
</dbReference>
<feature type="domain" description="Secretin/TonB short N-terminal" evidence="8">
    <location>
        <begin position="68"/>
        <end position="119"/>
    </location>
</feature>
<keyword evidence="2 7" id="KW-0813">Transport</keyword>
<evidence type="ECO:0000259" key="8">
    <source>
        <dbReference type="SMART" id="SM00965"/>
    </source>
</evidence>
<dbReference type="PROSITE" id="PS52016">
    <property type="entry name" value="TONB_DEPENDENT_REC_3"/>
    <property type="match status" value="1"/>
</dbReference>
<keyword evidence="5 7" id="KW-0472">Membrane</keyword>
<dbReference type="Pfam" id="PF07715">
    <property type="entry name" value="Plug"/>
    <property type="match status" value="1"/>
</dbReference>
<dbReference type="InterPro" id="IPR036942">
    <property type="entry name" value="Beta-barrel_TonB_sf"/>
</dbReference>
<dbReference type="Pfam" id="PF07660">
    <property type="entry name" value="STN"/>
    <property type="match status" value="1"/>
</dbReference>
<evidence type="ECO:0000256" key="5">
    <source>
        <dbReference type="ARBA" id="ARBA00023136"/>
    </source>
</evidence>
<dbReference type="AlphaFoldDB" id="A0A1G7UTC9"/>
<dbReference type="GO" id="GO:0009279">
    <property type="term" value="C:cell outer membrane"/>
    <property type="evidence" value="ECO:0007669"/>
    <property type="project" value="UniProtKB-SubCell"/>
</dbReference>
<dbReference type="Gene3D" id="2.170.130.10">
    <property type="entry name" value="TonB-dependent receptor, plug domain"/>
    <property type="match status" value="1"/>
</dbReference>
<dbReference type="NCBIfam" id="TIGR04057">
    <property type="entry name" value="SusC_RagA_signa"/>
    <property type="match status" value="1"/>
</dbReference>
<evidence type="ECO:0000256" key="1">
    <source>
        <dbReference type="ARBA" id="ARBA00004571"/>
    </source>
</evidence>
<dbReference type="InterPro" id="IPR008969">
    <property type="entry name" value="CarboxyPept-like_regulatory"/>
</dbReference>
<keyword evidence="6 7" id="KW-0998">Cell outer membrane</keyword>
<proteinExistence type="inferred from homology"/>
<sequence length="1238" mass="136822">MYQISTKKFGIPKRLYRKILLTMRLTTVILIASLMQVSAATFGQRITLNKTNAPLSAVLKEIRKQSGFDFYYDFNKLSQNQKVSVNLNNESLDNALSAVLKELNVEYSIEGKIITLKEKNRKSAISGLADYFSSITVSGKVVDERGVPVIGVTISAGFPIKQGNFHDNDDPIRDFKGVTVAALTDPDGEFSVKRIDEDAYLIFSYMGYKTKVVKAAADLGVIRLEPDSKNLAEVNVTVSTGYQTISKERSAGSFAKPDMAVVSARTGSMNILQRLDGLVPGLTVNNSPGARQSPFLIRGLSTIGIPGNANQTNDAYVGTNRNPLFVVDGIPLNDVSTINPQDVADVTVLKDATAASIWGARASNGVIVITTKKGVKGDRIRITYDAFFNFQGKPDLNYLPTLNSRQFIDAATQYFDPVLNPWESVTAYAPLGTGIAPHEVILYNKYRGLISAGQASASLDSLANIDNRQQIKDLWYRNASLMNHTVTLSGGSTNYAFYGSAAYTNTMSNRPGEENNSYKINVRQEFSLGKRVQLSLITDLNNNVSSAKRTIDINNKFYPYQLFQDGAGRNISMPYVQALSEDVRTDFQNRSRINLDYNPLDEFNYGTTKNNSFFSRNILGLNVNLIKGLKFEGTYSFNKGNSKSEIYDDARSYRARSEVVQFTVAPTVDDTPIYYLPNTGGIYSIGNTSQQDWTIRNQLNYSNSWNQDMHQLNVLIGQEAQEQLTMTNGSKVRGYNDKLLTSVPIDYATLSRSGISGTVMPNDYFGSILPSDYFTQGEYRSRFSSYYSNIAYTYDRKYSVNGSLRMDKSNLFGLDRSAQNKPVWSVGGKWLASGEKFMAPATWLNSLAVRATYGLTGNAPSPGTASSYDILQGYESPWLPGGTGLIIATASNPKLTWESTRTINLGMDFAILNNRISGSIDAYQKKTSNLLGNLPTNTFTGYTSIIGNLGDLQNKGIELSINSSNLRGRFSWSTSFNIAYNKNTITNLNEQYPITSANDRVAQDYVAGYPAFAIFAYQYAGLDNMGDPQIRLADGTVTKAPYVGKPEDVKFMGTYQPVWNGGLSNVFTYGGLSLSANIVYSLGHVMRKDVSESFSGRITHVNEAGTGFGFKTGNLLADFADRWRNPGDEKFTNVPSYDANSSDAQSRRDVTYYSRADINVVSASYIKMRDITLSYSLPSLWIRKLKADQVTLRAQVSNLMLWKANKDGIDPEFQEASLAFRNLRINQGSVSFGLNVKF</sequence>
<dbReference type="OrthoDB" id="9768177at2"/>
<dbReference type="SMART" id="SM00965">
    <property type="entry name" value="STN"/>
    <property type="match status" value="1"/>
</dbReference>
<dbReference type="STRING" id="405671.SAMN05421827_10797"/>
<dbReference type="InterPro" id="IPR039426">
    <property type="entry name" value="TonB-dep_rcpt-like"/>
</dbReference>
<evidence type="ECO:0000256" key="4">
    <source>
        <dbReference type="ARBA" id="ARBA00022692"/>
    </source>
</evidence>
<dbReference type="InterPro" id="IPR011662">
    <property type="entry name" value="Secretin/TonB_short_N"/>
</dbReference>
<accession>A0A1G7UTC9</accession>
<dbReference type="Gene3D" id="3.55.50.30">
    <property type="match status" value="1"/>
</dbReference>
<dbReference type="Proteomes" id="UP000199643">
    <property type="component" value="Unassembled WGS sequence"/>
</dbReference>